<name>A0ACB9C896_9ASTR</name>
<evidence type="ECO:0000313" key="1">
    <source>
        <dbReference type="EMBL" id="KAI3730504.1"/>
    </source>
</evidence>
<dbReference type="Proteomes" id="UP001056120">
    <property type="component" value="Linkage Group LG21"/>
</dbReference>
<keyword evidence="2" id="KW-1185">Reference proteome</keyword>
<proteinExistence type="predicted"/>
<protein>
    <submittedName>
        <fullName evidence="1">Uncharacterized protein</fullName>
    </submittedName>
</protein>
<organism evidence="1 2">
    <name type="scientific">Smallanthus sonchifolius</name>
    <dbReference type="NCBI Taxonomy" id="185202"/>
    <lineage>
        <taxon>Eukaryota</taxon>
        <taxon>Viridiplantae</taxon>
        <taxon>Streptophyta</taxon>
        <taxon>Embryophyta</taxon>
        <taxon>Tracheophyta</taxon>
        <taxon>Spermatophyta</taxon>
        <taxon>Magnoliopsida</taxon>
        <taxon>eudicotyledons</taxon>
        <taxon>Gunneridae</taxon>
        <taxon>Pentapetalae</taxon>
        <taxon>asterids</taxon>
        <taxon>campanulids</taxon>
        <taxon>Asterales</taxon>
        <taxon>Asteraceae</taxon>
        <taxon>Asteroideae</taxon>
        <taxon>Heliantheae alliance</taxon>
        <taxon>Millerieae</taxon>
        <taxon>Smallanthus</taxon>
    </lineage>
</organism>
<sequence>MGVFVIVIKIAWSDIDIPSVKSVNFTSLNSLDLSLNDINSTIPVWLSNLTSLMHLNLNDNLFHGKIPDFIGMFSDIASLHLSSNSFDTSIPDLLCNLSSLVHQGLVGNMFSGPIPTSIGLLLRLEELYLGDNQLSGNIPMSLWLLSKLKNLDLSGNLLMGVLSETHFTNLKNLNHLVLSVNSLTLNFSFGWIPPFQLDRFSASSTNIGPHFPTWLQTQTNLTRLDLSNSGISDTIPEWFENSLSRILHLDLSHNQIGGKLPRFHFIGANETGDRFLKMRSNKFEGSLATFPSNMWYLDLSDNLLSGHIPETDETLNPNLYAVNLSKNRFNGSIPVHLCKVPSIGVLDLSQNKFSGRLPGCLGNLINFYAMDLSYNNITGVIPNSLGSLKDLSSLHLQNNRFEGNIPVSLQNLTNLVTMDLANNMFVSTIPFWIGEKLYNLRFFNLQSNKFIGKIPLQLCQLNALQSLNLAHNNITGTIPRCFSNLSGMITDEVNFISGQFYYEANILVSMKGNQLVYTKTIEFLTTLDLSSNNIIGEIPDVLMNLVGLKNLNLSRNQLKGQLLELVVRNQLQTLVDPSVYEGNDGLCGPLVSRICKGNNSSYNYVGEDEVQEDDEDLWFYIGMGSGFVVGFMGLLGSLMYMRIAHFEMLENAYRWLTVSILLNLAHLQRKFL</sequence>
<gene>
    <name evidence="1" type="ORF">L1987_61674</name>
</gene>
<dbReference type="EMBL" id="CM042038">
    <property type="protein sequence ID" value="KAI3730504.1"/>
    <property type="molecule type" value="Genomic_DNA"/>
</dbReference>
<evidence type="ECO:0000313" key="2">
    <source>
        <dbReference type="Proteomes" id="UP001056120"/>
    </source>
</evidence>
<accession>A0ACB9C896</accession>
<reference evidence="1 2" key="2">
    <citation type="journal article" date="2022" name="Mol. Ecol. Resour.">
        <title>The genomes of chicory, endive, great burdock and yacon provide insights into Asteraceae paleo-polyploidization history and plant inulin production.</title>
        <authorList>
            <person name="Fan W."/>
            <person name="Wang S."/>
            <person name="Wang H."/>
            <person name="Wang A."/>
            <person name="Jiang F."/>
            <person name="Liu H."/>
            <person name="Zhao H."/>
            <person name="Xu D."/>
            <person name="Zhang Y."/>
        </authorList>
    </citation>
    <scope>NUCLEOTIDE SEQUENCE [LARGE SCALE GENOMIC DNA]</scope>
    <source>
        <strain evidence="2">cv. Yunnan</strain>
        <tissue evidence="1">Leaves</tissue>
    </source>
</reference>
<comment type="caution">
    <text evidence="1">The sequence shown here is derived from an EMBL/GenBank/DDBJ whole genome shotgun (WGS) entry which is preliminary data.</text>
</comment>
<reference evidence="2" key="1">
    <citation type="journal article" date="2022" name="Mol. Ecol. Resour.">
        <title>The genomes of chicory, endive, great burdock and yacon provide insights into Asteraceae palaeo-polyploidization history and plant inulin production.</title>
        <authorList>
            <person name="Fan W."/>
            <person name="Wang S."/>
            <person name="Wang H."/>
            <person name="Wang A."/>
            <person name="Jiang F."/>
            <person name="Liu H."/>
            <person name="Zhao H."/>
            <person name="Xu D."/>
            <person name="Zhang Y."/>
        </authorList>
    </citation>
    <scope>NUCLEOTIDE SEQUENCE [LARGE SCALE GENOMIC DNA]</scope>
    <source>
        <strain evidence="2">cv. Yunnan</strain>
    </source>
</reference>